<dbReference type="RefSeq" id="WP_062724478.1">
    <property type="nucleotide sequence ID" value="NZ_KQ948944.1"/>
</dbReference>
<gene>
    <name evidence="1" type="ORF">AQJ67_40285</name>
</gene>
<dbReference type="EMBL" id="LMWY01000058">
    <property type="protein sequence ID" value="KUN92524.1"/>
    <property type="molecule type" value="Genomic_DNA"/>
</dbReference>
<protein>
    <recommendedName>
        <fullName evidence="3">DUF742 domain-containing protein</fullName>
    </recommendedName>
</protein>
<reference evidence="1 2" key="1">
    <citation type="submission" date="2015-10" db="EMBL/GenBank/DDBJ databases">
        <title>Draft genome sequence of Streptomyces caeruleatus NRRL B-24802, type strain for the species Streptomyces caeruleatus.</title>
        <authorList>
            <person name="Ruckert C."/>
            <person name="Winkler A."/>
            <person name="Kalinowski J."/>
            <person name="Kampfer P."/>
            <person name="Glaeser S."/>
        </authorList>
    </citation>
    <scope>NUCLEOTIDE SEQUENCE [LARGE SCALE GENOMIC DNA]</scope>
    <source>
        <strain evidence="1 2">NRRL B-24802</strain>
    </source>
</reference>
<evidence type="ECO:0000313" key="1">
    <source>
        <dbReference type="EMBL" id="KUN92524.1"/>
    </source>
</evidence>
<dbReference type="PANTHER" id="PTHR36221:SF1">
    <property type="entry name" value="DUF742 DOMAIN-CONTAINING PROTEIN"/>
    <property type="match status" value="1"/>
</dbReference>
<dbReference type="PANTHER" id="PTHR36221">
    <property type="entry name" value="DUF742 DOMAIN-CONTAINING PROTEIN"/>
    <property type="match status" value="1"/>
</dbReference>
<dbReference type="AlphaFoldDB" id="A0A101THQ5"/>
<sequence length="128" mass="14095">MNGGPQESWAQPEGGAWRTVRTFTLTGGRTRPSRDVFTLITLVTTLDLPLPSVGHGLQPEHLRILRMCTQPLAVAEISAHLHLPVSVTTILLSDLLDQDRIFARPPIHVAESPQIALLKRVRNGLARL</sequence>
<comment type="caution">
    <text evidence="1">The sequence shown here is derived from an EMBL/GenBank/DDBJ whole genome shotgun (WGS) entry which is preliminary data.</text>
</comment>
<dbReference type="Pfam" id="PF05331">
    <property type="entry name" value="DUF742"/>
    <property type="match status" value="1"/>
</dbReference>
<evidence type="ECO:0008006" key="3">
    <source>
        <dbReference type="Google" id="ProtNLM"/>
    </source>
</evidence>
<keyword evidence="2" id="KW-1185">Reference proteome</keyword>
<evidence type="ECO:0000313" key="2">
    <source>
        <dbReference type="Proteomes" id="UP000053429"/>
    </source>
</evidence>
<name>A0A101THQ5_9ACTN</name>
<dbReference type="InterPro" id="IPR007995">
    <property type="entry name" value="DUF742"/>
</dbReference>
<proteinExistence type="predicted"/>
<dbReference type="OrthoDB" id="4244884at2"/>
<accession>A0A101THQ5</accession>
<dbReference type="STRING" id="661399.AQJ67_40285"/>
<organism evidence="1 2">
    <name type="scientific">Streptomyces caeruleatus</name>
    <dbReference type="NCBI Taxonomy" id="661399"/>
    <lineage>
        <taxon>Bacteria</taxon>
        <taxon>Bacillati</taxon>
        <taxon>Actinomycetota</taxon>
        <taxon>Actinomycetes</taxon>
        <taxon>Kitasatosporales</taxon>
        <taxon>Streptomycetaceae</taxon>
        <taxon>Streptomyces</taxon>
    </lineage>
</organism>
<dbReference type="Proteomes" id="UP000053429">
    <property type="component" value="Unassembled WGS sequence"/>
</dbReference>